<feature type="compositionally biased region" description="Low complexity" evidence="5">
    <location>
        <begin position="80"/>
        <end position="98"/>
    </location>
</feature>
<dbReference type="CDD" id="cd15550">
    <property type="entry name" value="PHD_MLL5"/>
    <property type="match status" value="1"/>
</dbReference>
<keyword evidence="3" id="KW-0862">Zinc</keyword>
<accession>A0A550CYI7</accession>
<feature type="region of interest" description="Disordered" evidence="5">
    <location>
        <begin position="201"/>
        <end position="243"/>
    </location>
</feature>
<feature type="compositionally biased region" description="Basic residues" evidence="5">
    <location>
        <begin position="379"/>
        <end position="389"/>
    </location>
</feature>
<feature type="compositionally biased region" description="Low complexity" evidence="5">
    <location>
        <begin position="115"/>
        <end position="127"/>
    </location>
</feature>
<comment type="caution">
    <text evidence="7">The sequence shown here is derived from an EMBL/GenBank/DDBJ whole genome shotgun (WGS) entry which is preliminary data.</text>
</comment>
<evidence type="ECO:0000313" key="7">
    <source>
        <dbReference type="EMBL" id="TRM69866.1"/>
    </source>
</evidence>
<evidence type="ECO:0000313" key="8">
    <source>
        <dbReference type="Proteomes" id="UP000320762"/>
    </source>
</evidence>
<dbReference type="InterPro" id="IPR013083">
    <property type="entry name" value="Znf_RING/FYVE/PHD"/>
</dbReference>
<dbReference type="EMBL" id="VDMD01000001">
    <property type="protein sequence ID" value="TRM69866.1"/>
    <property type="molecule type" value="Genomic_DNA"/>
</dbReference>
<dbReference type="InterPro" id="IPR019786">
    <property type="entry name" value="Zinc_finger_PHD-type_CS"/>
</dbReference>
<dbReference type="OrthoDB" id="79252at2759"/>
<name>A0A550CYI7_9AGAR</name>
<sequence>MAQAATMGPPLSPREPRRSGRRSLPAASTSTSKSPESDHLPTRPKDPTARPPLSTHSSNGRNKRPKVEDTDDALDDRRSVPAAPNGVSSASANGSASSRSKRKTKDKDKPLDSTPVAADVAAAAAEDAPVDPPDGDDQGVTRCVCGSTEDDPDAGEFMVQCEICNVWQHGLCMGFESEDQLHESDYFCEKCRPDMHEETLKKFSNNKRARGHASRTSRSRSPSLHAKQQQHQQTSKRRNTMNSRDADFDHDLEAIIRASAAEAAAHETGHSNETAIPPVDQDVDMDALANPRKKRRRTDDDAVLPKKRTRSASTTSDKPVPPAVAIREETPVPNKASLPPVPLLPKTNGRQKRGARKPAVNQEPLIAVDGEEAPTPSVNRRKKGQHSRRPGAQSASAAGETRRQSSTVNGHTGGEGSRAYRQSHAFAVSQQPLYTSWGLPDYLAHLEEALPTQAPIPLEVRAGVSGTVSRGGSMERTIERGVKVKWPSKRMSVTDMNKRVRSLVEWVSREQASAADRQRRRSTLETVLKEHVGSSMNGGPSTHGSLPTNGGGLGESVLEGQMTVESPMQEKTLERALLLDESSGPDTMKQMEELMEELIKFQERYGPGAKARERRAAAAAAATI</sequence>
<dbReference type="Proteomes" id="UP000320762">
    <property type="component" value="Unassembled WGS sequence"/>
</dbReference>
<dbReference type="InterPro" id="IPR011011">
    <property type="entry name" value="Znf_FYVE_PHD"/>
</dbReference>
<dbReference type="InterPro" id="IPR053051">
    <property type="entry name" value="HDAC_complex_subunit"/>
</dbReference>
<dbReference type="PROSITE" id="PS50016">
    <property type="entry name" value="ZF_PHD_2"/>
    <property type="match status" value="1"/>
</dbReference>
<dbReference type="AlphaFoldDB" id="A0A550CYI7"/>
<evidence type="ECO:0000256" key="1">
    <source>
        <dbReference type="ARBA" id="ARBA00022723"/>
    </source>
</evidence>
<dbReference type="InterPro" id="IPR001965">
    <property type="entry name" value="Znf_PHD"/>
</dbReference>
<feature type="region of interest" description="Disordered" evidence="5">
    <location>
        <begin position="1"/>
        <end position="149"/>
    </location>
</feature>
<dbReference type="InterPro" id="IPR019787">
    <property type="entry name" value="Znf_PHD-finger"/>
</dbReference>
<dbReference type="PANTHER" id="PTHR47793:SF1">
    <property type="entry name" value="HISTONE DEACETYLASE COMPLEX SUBUNIT CTI6"/>
    <property type="match status" value="1"/>
</dbReference>
<evidence type="ECO:0000256" key="5">
    <source>
        <dbReference type="SAM" id="MobiDB-lite"/>
    </source>
</evidence>
<gene>
    <name evidence="7" type="ORF">BD626DRAFT_475576</name>
</gene>
<dbReference type="PANTHER" id="PTHR47793">
    <property type="entry name" value="HISTONE DEACETYLASE COMPLEX SUBUNIT CTI6"/>
    <property type="match status" value="1"/>
</dbReference>
<evidence type="ECO:0000256" key="4">
    <source>
        <dbReference type="PROSITE-ProRule" id="PRU00146"/>
    </source>
</evidence>
<evidence type="ECO:0000259" key="6">
    <source>
        <dbReference type="PROSITE" id="PS50016"/>
    </source>
</evidence>
<feature type="domain" description="PHD-type" evidence="6">
    <location>
        <begin position="140"/>
        <end position="194"/>
    </location>
</feature>
<dbReference type="STRING" id="97359.A0A550CYI7"/>
<organism evidence="7 8">
    <name type="scientific">Schizophyllum amplum</name>
    <dbReference type="NCBI Taxonomy" id="97359"/>
    <lineage>
        <taxon>Eukaryota</taxon>
        <taxon>Fungi</taxon>
        <taxon>Dikarya</taxon>
        <taxon>Basidiomycota</taxon>
        <taxon>Agaricomycotina</taxon>
        <taxon>Agaricomycetes</taxon>
        <taxon>Agaricomycetidae</taxon>
        <taxon>Agaricales</taxon>
        <taxon>Schizophyllaceae</taxon>
        <taxon>Schizophyllum</taxon>
    </lineage>
</organism>
<protein>
    <recommendedName>
        <fullName evidence="6">PHD-type domain-containing protein</fullName>
    </recommendedName>
</protein>
<dbReference type="PROSITE" id="PS01359">
    <property type="entry name" value="ZF_PHD_1"/>
    <property type="match status" value="1"/>
</dbReference>
<evidence type="ECO:0000256" key="2">
    <source>
        <dbReference type="ARBA" id="ARBA00022771"/>
    </source>
</evidence>
<keyword evidence="1" id="KW-0479">Metal-binding</keyword>
<reference evidence="7 8" key="1">
    <citation type="journal article" date="2019" name="New Phytol.">
        <title>Comparative genomics reveals unique wood-decay strategies and fruiting body development in the Schizophyllaceae.</title>
        <authorList>
            <person name="Almasi E."/>
            <person name="Sahu N."/>
            <person name="Krizsan K."/>
            <person name="Balint B."/>
            <person name="Kovacs G.M."/>
            <person name="Kiss B."/>
            <person name="Cseklye J."/>
            <person name="Drula E."/>
            <person name="Henrissat B."/>
            <person name="Nagy I."/>
            <person name="Chovatia M."/>
            <person name="Adam C."/>
            <person name="LaButti K."/>
            <person name="Lipzen A."/>
            <person name="Riley R."/>
            <person name="Grigoriev I.V."/>
            <person name="Nagy L.G."/>
        </authorList>
    </citation>
    <scope>NUCLEOTIDE SEQUENCE [LARGE SCALE GENOMIC DNA]</scope>
    <source>
        <strain evidence="7 8">NL-1724</strain>
    </source>
</reference>
<keyword evidence="8" id="KW-1185">Reference proteome</keyword>
<feature type="compositionally biased region" description="Polar residues" evidence="5">
    <location>
        <begin position="219"/>
        <end position="233"/>
    </location>
</feature>
<evidence type="ECO:0000256" key="3">
    <source>
        <dbReference type="ARBA" id="ARBA00022833"/>
    </source>
</evidence>
<dbReference type="SUPFAM" id="SSF57903">
    <property type="entry name" value="FYVE/PHD zinc finger"/>
    <property type="match status" value="1"/>
</dbReference>
<dbReference type="GO" id="GO:0008270">
    <property type="term" value="F:zinc ion binding"/>
    <property type="evidence" value="ECO:0007669"/>
    <property type="project" value="UniProtKB-KW"/>
</dbReference>
<feature type="compositionally biased region" description="Basic and acidic residues" evidence="5">
    <location>
        <begin position="35"/>
        <end position="48"/>
    </location>
</feature>
<proteinExistence type="predicted"/>
<dbReference type="Pfam" id="PF00628">
    <property type="entry name" value="PHD"/>
    <property type="match status" value="1"/>
</dbReference>
<feature type="compositionally biased region" description="Basic residues" evidence="5">
    <location>
        <begin position="204"/>
        <end position="218"/>
    </location>
</feature>
<feature type="region of interest" description="Disordered" evidence="5">
    <location>
        <begin position="261"/>
        <end position="417"/>
    </location>
</feature>
<dbReference type="SMART" id="SM00249">
    <property type="entry name" value="PHD"/>
    <property type="match status" value="1"/>
</dbReference>
<dbReference type="Gene3D" id="3.30.40.10">
    <property type="entry name" value="Zinc/RING finger domain, C3HC4 (zinc finger)"/>
    <property type="match status" value="1"/>
</dbReference>
<keyword evidence="2 4" id="KW-0863">Zinc-finger</keyword>